<evidence type="ECO:0000256" key="9">
    <source>
        <dbReference type="ARBA" id="ARBA00023136"/>
    </source>
</evidence>
<evidence type="ECO:0000256" key="8">
    <source>
        <dbReference type="ARBA" id="ARBA00023027"/>
    </source>
</evidence>
<evidence type="ECO:0000256" key="5">
    <source>
        <dbReference type="ARBA" id="ARBA00022692"/>
    </source>
</evidence>
<dbReference type="Pfam" id="PF00420">
    <property type="entry name" value="Oxidored_q2"/>
    <property type="match status" value="1"/>
</dbReference>
<reference evidence="12" key="1">
    <citation type="journal article" date="2008" name="Gene">
        <title>The mitochondrial genome of Hydra oligactis (Cnidaria, Hydrozoa) sheds new light on animal mtDNA evolution and cnidarian phylogeny.</title>
        <authorList>
            <person name="Kayal E."/>
            <person name="Lavrov D.V."/>
        </authorList>
    </citation>
    <scope>NUCLEOTIDE SEQUENCE</scope>
</reference>
<sequence length="96" mass="10461">MCTVTGIVLFILGVWGIILNKSNLMIILMSIELMLLAVSLLFTINSVYLENIIGQIFVIMIIAIAAAESSIGLAILIAYYRLRGTIAVKSLNFLKG</sequence>
<gene>
    <name evidence="12" type="primary">nad4L</name>
</gene>
<evidence type="ECO:0000256" key="6">
    <source>
        <dbReference type="ARBA" id="ARBA00022967"/>
    </source>
</evidence>
<feature type="transmembrane region" description="Helical" evidence="11">
    <location>
        <begin position="56"/>
        <end position="80"/>
    </location>
</feature>
<evidence type="ECO:0000256" key="2">
    <source>
        <dbReference type="ARBA" id="ARBA00010519"/>
    </source>
</evidence>
<dbReference type="AlphaFoldDB" id="I6LIR3"/>
<evidence type="ECO:0000256" key="10">
    <source>
        <dbReference type="ARBA" id="ARBA00031586"/>
    </source>
</evidence>
<dbReference type="Gene3D" id="1.10.287.3510">
    <property type="match status" value="1"/>
</dbReference>
<dbReference type="PANTHER" id="PTHR11434">
    <property type="entry name" value="NADH-UBIQUINONE OXIDOREDUCTASE SUBUNIT ND4L"/>
    <property type="match status" value="1"/>
</dbReference>
<dbReference type="NCBIfam" id="NF004321">
    <property type="entry name" value="PRK05715.1-3"/>
    <property type="match status" value="1"/>
</dbReference>
<dbReference type="HAMAP" id="MF_01456">
    <property type="entry name" value="NDH1_NuoK"/>
    <property type="match status" value="1"/>
</dbReference>
<evidence type="ECO:0000313" key="12">
    <source>
        <dbReference type="EMBL" id="ABW83944.1"/>
    </source>
</evidence>
<dbReference type="GO" id="GO:0042773">
    <property type="term" value="P:ATP synthesis coupled electron transport"/>
    <property type="evidence" value="ECO:0007669"/>
    <property type="project" value="InterPro"/>
</dbReference>
<dbReference type="NCBIfam" id="NF004320">
    <property type="entry name" value="PRK05715.1-2"/>
    <property type="match status" value="1"/>
</dbReference>
<geneLocation type="mitochondrion" evidence="12"/>
<dbReference type="InterPro" id="IPR039428">
    <property type="entry name" value="NUOK/Mnh_C1-like"/>
</dbReference>
<keyword evidence="4" id="KW-0813">Transport</keyword>
<feature type="transmembrane region" description="Helical" evidence="11">
    <location>
        <begin position="26"/>
        <end position="44"/>
    </location>
</feature>
<keyword evidence="5 11" id="KW-0812">Transmembrane</keyword>
<comment type="subcellular location">
    <subcellularLocation>
        <location evidence="1">Membrane</location>
        <topology evidence="1">Multi-pass membrane protein</topology>
    </subcellularLocation>
</comment>
<comment type="similarity">
    <text evidence="2">Belongs to the complex I subunit 4L family.</text>
</comment>
<name>I6LIR3_9METZ</name>
<evidence type="ECO:0000256" key="3">
    <source>
        <dbReference type="ARBA" id="ARBA00016612"/>
    </source>
</evidence>
<keyword evidence="12" id="KW-0496">Mitochondrion</keyword>
<keyword evidence="7 11" id="KW-1133">Transmembrane helix</keyword>
<evidence type="ECO:0000256" key="7">
    <source>
        <dbReference type="ARBA" id="ARBA00022989"/>
    </source>
</evidence>
<dbReference type="NCBIfam" id="NF004323">
    <property type="entry name" value="PRK05715.1-5"/>
    <property type="match status" value="1"/>
</dbReference>
<proteinExistence type="inferred from homology"/>
<organism evidence="12">
    <name type="scientific">Igernella notabilis</name>
    <dbReference type="NCBI Taxonomy" id="479643"/>
    <lineage>
        <taxon>Eukaryota</taxon>
        <taxon>Metazoa</taxon>
        <taxon>Porifera</taxon>
        <taxon>Demospongiae</taxon>
        <taxon>Keratosa</taxon>
        <taxon>Dendroceratida</taxon>
        <taxon>Dictyodendrillidae</taxon>
        <taxon>Igernella</taxon>
    </lineage>
</organism>
<dbReference type="PANTHER" id="PTHR11434:SF16">
    <property type="entry name" value="NADH-UBIQUINONE OXIDOREDUCTASE CHAIN 4L"/>
    <property type="match status" value="1"/>
</dbReference>
<dbReference type="EMBL" id="EU237485">
    <property type="protein sequence ID" value="ABW83944.1"/>
    <property type="molecule type" value="Genomic_DNA"/>
</dbReference>
<evidence type="ECO:0000256" key="1">
    <source>
        <dbReference type="ARBA" id="ARBA00004141"/>
    </source>
</evidence>
<evidence type="ECO:0000256" key="11">
    <source>
        <dbReference type="SAM" id="Phobius"/>
    </source>
</evidence>
<keyword evidence="6" id="KW-1278">Translocase</keyword>
<dbReference type="GO" id="GO:0030964">
    <property type="term" value="C:NADH dehydrogenase complex"/>
    <property type="evidence" value="ECO:0007669"/>
    <property type="project" value="TreeGrafter"/>
</dbReference>
<keyword evidence="8" id="KW-0520">NAD</keyword>
<protein>
    <recommendedName>
        <fullName evidence="3">NADH-ubiquinone oxidoreductase chain 4L</fullName>
    </recommendedName>
    <alternativeName>
        <fullName evidence="10">NADH dehydrogenase subunit 4L</fullName>
    </alternativeName>
</protein>
<dbReference type="GO" id="GO:0016651">
    <property type="term" value="F:oxidoreductase activity, acting on NAD(P)H"/>
    <property type="evidence" value="ECO:0007669"/>
    <property type="project" value="InterPro"/>
</dbReference>
<keyword evidence="9 11" id="KW-0472">Membrane</keyword>
<accession>I6LIR3</accession>
<evidence type="ECO:0000256" key="4">
    <source>
        <dbReference type="ARBA" id="ARBA00022448"/>
    </source>
</evidence>
<dbReference type="InterPro" id="IPR001133">
    <property type="entry name" value="NADH_UbQ_OxRdtase_chain4L/K"/>
</dbReference>